<dbReference type="InterPro" id="IPR004547">
    <property type="entry name" value="Glucosamine6P_isomerase"/>
</dbReference>
<sequence>MLKEFKKDKLKVKVHSTRAEMGVAAAKDATTIINQLLKEKESINAIFAAAPSQNEFLETLRKETIDWNRINAFHMDEYVDLHPDAPQGFANFLRKKIFSKVVFKSVNCLDGNAADTEQEARRYSALLAEYPADIVLMGIGENTHIAFNDPHVADFNDKKLVKIVDLDLACRQQQVNDGCFSEIANVPTHALTLTVPALVKAKYVFCMVPSEKKAQAIYQTLNEDIQDNFPSTILRKHPNATLYLDKDSAKLI</sequence>
<comment type="caution">
    <text evidence="2">The sequence shown here is derived from an EMBL/GenBank/DDBJ whole genome shotgun (WGS) entry which is preliminary data.</text>
</comment>
<evidence type="ECO:0000313" key="2">
    <source>
        <dbReference type="EMBL" id="MFD1631787.1"/>
    </source>
</evidence>
<evidence type="ECO:0000313" key="3">
    <source>
        <dbReference type="Proteomes" id="UP001597118"/>
    </source>
</evidence>
<keyword evidence="3" id="KW-1185">Reference proteome</keyword>
<dbReference type="RefSeq" id="WP_379664153.1">
    <property type="nucleotide sequence ID" value="NZ_JBHUDG010000050.1"/>
</dbReference>
<evidence type="ECO:0000259" key="1">
    <source>
        <dbReference type="Pfam" id="PF01182"/>
    </source>
</evidence>
<gene>
    <name evidence="2" type="ORF">ACFSAH_18075</name>
</gene>
<dbReference type="Pfam" id="PF01182">
    <property type="entry name" value="Glucosamine_iso"/>
    <property type="match status" value="1"/>
</dbReference>
<reference evidence="3" key="1">
    <citation type="journal article" date="2019" name="Int. J. Syst. Evol. Microbiol.">
        <title>The Global Catalogue of Microorganisms (GCM) 10K type strain sequencing project: providing services to taxonomists for standard genome sequencing and annotation.</title>
        <authorList>
            <consortium name="The Broad Institute Genomics Platform"/>
            <consortium name="The Broad Institute Genome Sequencing Center for Infectious Disease"/>
            <person name="Wu L."/>
            <person name="Ma J."/>
        </authorList>
    </citation>
    <scope>NUCLEOTIDE SEQUENCE [LARGE SCALE GENOMIC DNA]</scope>
    <source>
        <strain evidence="3">CCUG 53762</strain>
    </source>
</reference>
<dbReference type="PANTHER" id="PTHR11280">
    <property type="entry name" value="GLUCOSAMINE-6-PHOSPHATE ISOMERASE"/>
    <property type="match status" value="1"/>
</dbReference>
<protein>
    <submittedName>
        <fullName evidence="2">Glucosamine-6-phosphate deaminase</fullName>
    </submittedName>
</protein>
<dbReference type="InterPro" id="IPR006148">
    <property type="entry name" value="Glc/Gal-6P_isomerase"/>
</dbReference>
<organism evidence="2 3">
    <name type="scientific">Pseudopedobacter beijingensis</name>
    <dbReference type="NCBI Taxonomy" id="1207056"/>
    <lineage>
        <taxon>Bacteria</taxon>
        <taxon>Pseudomonadati</taxon>
        <taxon>Bacteroidota</taxon>
        <taxon>Sphingobacteriia</taxon>
        <taxon>Sphingobacteriales</taxon>
        <taxon>Sphingobacteriaceae</taxon>
        <taxon>Pseudopedobacter</taxon>
    </lineage>
</organism>
<accession>A0ABW4III5</accession>
<dbReference type="EMBL" id="JBHUDG010000050">
    <property type="protein sequence ID" value="MFD1631787.1"/>
    <property type="molecule type" value="Genomic_DNA"/>
</dbReference>
<dbReference type="PANTHER" id="PTHR11280:SF6">
    <property type="entry name" value="GLUCOSAMINE-6-PHOSPHATE ISOMERASE NAGB"/>
    <property type="match status" value="1"/>
</dbReference>
<feature type="domain" description="Glucosamine/galactosamine-6-phosphate isomerase" evidence="1">
    <location>
        <begin position="17"/>
        <end position="237"/>
    </location>
</feature>
<dbReference type="SUPFAM" id="SSF100950">
    <property type="entry name" value="NagB/RpiA/CoA transferase-like"/>
    <property type="match status" value="1"/>
</dbReference>
<dbReference type="CDD" id="cd01399">
    <property type="entry name" value="GlcN6P_deaminase"/>
    <property type="match status" value="1"/>
</dbReference>
<dbReference type="InterPro" id="IPR037171">
    <property type="entry name" value="NagB/RpiA_transferase-like"/>
</dbReference>
<dbReference type="Gene3D" id="3.40.50.1360">
    <property type="match status" value="1"/>
</dbReference>
<name>A0ABW4III5_9SPHI</name>
<proteinExistence type="predicted"/>
<dbReference type="Proteomes" id="UP001597118">
    <property type="component" value="Unassembled WGS sequence"/>
</dbReference>